<dbReference type="EMBL" id="BDDD01002267">
    <property type="protein sequence ID" value="GAV80824.1"/>
    <property type="molecule type" value="Genomic_DNA"/>
</dbReference>
<dbReference type="PROSITE" id="PS50235">
    <property type="entry name" value="USP_3"/>
    <property type="match status" value="1"/>
</dbReference>
<dbReference type="GO" id="GO:0016579">
    <property type="term" value="P:protein deubiquitination"/>
    <property type="evidence" value="ECO:0007669"/>
    <property type="project" value="InterPro"/>
</dbReference>
<dbReference type="Gene3D" id="3.90.70.10">
    <property type="entry name" value="Cysteine proteinases"/>
    <property type="match status" value="1"/>
</dbReference>
<dbReference type="InterPro" id="IPR038765">
    <property type="entry name" value="Papain-like_cys_pep_sf"/>
</dbReference>
<dbReference type="Proteomes" id="UP000187406">
    <property type="component" value="Unassembled WGS sequence"/>
</dbReference>
<dbReference type="STRING" id="3775.A0A1Q3CKQ9"/>
<dbReference type="InterPro" id="IPR028889">
    <property type="entry name" value="USP"/>
</dbReference>
<protein>
    <submittedName>
        <fullName evidence="2">UCH domain-containing protein</fullName>
    </submittedName>
</protein>
<reference evidence="3" key="1">
    <citation type="submission" date="2016-04" db="EMBL/GenBank/DDBJ databases">
        <title>Cephalotus genome sequencing.</title>
        <authorList>
            <person name="Fukushima K."/>
            <person name="Hasebe M."/>
            <person name="Fang X."/>
        </authorList>
    </citation>
    <scope>NUCLEOTIDE SEQUENCE [LARGE SCALE GENOMIC DNA]</scope>
    <source>
        <strain evidence="3">cv. St1</strain>
    </source>
</reference>
<dbReference type="AlphaFoldDB" id="A0A1Q3CKQ9"/>
<comment type="caution">
    <text evidence="2">The sequence shown here is derived from an EMBL/GenBank/DDBJ whole genome shotgun (WGS) entry which is preliminary data.</text>
</comment>
<dbReference type="OrthoDB" id="289038at2759"/>
<feature type="domain" description="USP" evidence="1">
    <location>
        <begin position="1"/>
        <end position="136"/>
    </location>
</feature>
<dbReference type="InParanoid" id="A0A1Q3CKQ9"/>
<sequence>LINYKNNCYMNYVLQGHMLTKPFMYEIHDSRHIIPCDAHIVSFCIICTLHSFFMSMVNYTSQALYVYKFVQHTSLFSSSFTIFKPEDAHEFLLGVINLLERKFDDSSLLSIYKPGQVLNPAKAFFFMPYLKHHFLV</sequence>
<dbReference type="Pfam" id="PF00443">
    <property type="entry name" value="UCH"/>
    <property type="match status" value="1"/>
</dbReference>
<dbReference type="SUPFAM" id="SSF54001">
    <property type="entry name" value="Cysteine proteinases"/>
    <property type="match status" value="1"/>
</dbReference>
<organism evidence="2 3">
    <name type="scientific">Cephalotus follicularis</name>
    <name type="common">Albany pitcher plant</name>
    <dbReference type="NCBI Taxonomy" id="3775"/>
    <lineage>
        <taxon>Eukaryota</taxon>
        <taxon>Viridiplantae</taxon>
        <taxon>Streptophyta</taxon>
        <taxon>Embryophyta</taxon>
        <taxon>Tracheophyta</taxon>
        <taxon>Spermatophyta</taxon>
        <taxon>Magnoliopsida</taxon>
        <taxon>eudicotyledons</taxon>
        <taxon>Gunneridae</taxon>
        <taxon>Pentapetalae</taxon>
        <taxon>rosids</taxon>
        <taxon>fabids</taxon>
        <taxon>Oxalidales</taxon>
        <taxon>Cephalotaceae</taxon>
        <taxon>Cephalotus</taxon>
    </lineage>
</organism>
<dbReference type="InterPro" id="IPR001394">
    <property type="entry name" value="Peptidase_C19_UCH"/>
</dbReference>
<evidence type="ECO:0000313" key="2">
    <source>
        <dbReference type="EMBL" id="GAV80824.1"/>
    </source>
</evidence>
<accession>A0A1Q3CKQ9</accession>
<gene>
    <name evidence="2" type="ORF">CFOL_v3_24284</name>
</gene>
<evidence type="ECO:0000259" key="1">
    <source>
        <dbReference type="PROSITE" id="PS50235"/>
    </source>
</evidence>
<name>A0A1Q3CKQ9_CEPFO</name>
<evidence type="ECO:0000313" key="3">
    <source>
        <dbReference type="Proteomes" id="UP000187406"/>
    </source>
</evidence>
<keyword evidence="3" id="KW-1185">Reference proteome</keyword>
<feature type="non-terminal residue" evidence="2">
    <location>
        <position position="1"/>
    </location>
</feature>
<dbReference type="GO" id="GO:0004843">
    <property type="term" value="F:cysteine-type deubiquitinase activity"/>
    <property type="evidence" value="ECO:0007669"/>
    <property type="project" value="InterPro"/>
</dbReference>
<proteinExistence type="predicted"/>